<evidence type="ECO:0000256" key="1">
    <source>
        <dbReference type="ARBA" id="ARBA00022741"/>
    </source>
</evidence>
<evidence type="ECO:0000313" key="6">
    <source>
        <dbReference type="Proteomes" id="UP001212841"/>
    </source>
</evidence>
<dbReference type="InterPro" id="IPR051620">
    <property type="entry name" value="ORF904-like_C"/>
</dbReference>
<keyword evidence="1" id="KW-0547">Nucleotide-binding</keyword>
<protein>
    <recommendedName>
        <fullName evidence="4">SF3 helicase domain-containing protein</fullName>
    </recommendedName>
</protein>
<dbReference type="Proteomes" id="UP001212841">
    <property type="component" value="Unassembled WGS sequence"/>
</dbReference>
<dbReference type="InterPro" id="IPR014015">
    <property type="entry name" value="Helicase_SF3_DNA-vir"/>
</dbReference>
<feature type="domain" description="SF3 helicase" evidence="4">
    <location>
        <begin position="491"/>
        <end position="650"/>
    </location>
</feature>
<evidence type="ECO:0000256" key="2">
    <source>
        <dbReference type="ARBA" id="ARBA00022801"/>
    </source>
</evidence>
<dbReference type="Gene3D" id="3.40.50.300">
    <property type="entry name" value="P-loop containing nucleotide triphosphate hydrolases"/>
    <property type="match status" value="1"/>
</dbReference>
<keyword evidence="6" id="KW-1185">Reference proteome</keyword>
<evidence type="ECO:0000256" key="3">
    <source>
        <dbReference type="ARBA" id="ARBA00022840"/>
    </source>
</evidence>
<keyword evidence="2" id="KW-0378">Hydrolase</keyword>
<dbReference type="InterPro" id="IPR014818">
    <property type="entry name" value="Phage/plasmid_primase_P4_C"/>
</dbReference>
<comment type="caution">
    <text evidence="5">The sequence shown here is derived from an EMBL/GenBank/DDBJ whole genome shotgun (WGS) entry which is preliminary data.</text>
</comment>
<sequence>MNTHILTKIEIANESRVRKLIKCQTITPEVRTAWKRYLKQRKDKNAFEVIYERSKNIFGRLMATPEGLQRMERNSRAYVSGQFYIDADIENCAPTILNWLLQKNQIPSPTFERYVAERANILEENKVTKQDVISMIFNRRPPRGNEFFLEMHKDVYEKLIPKLQEDETYKKVWQVVKKSRKAILKDNREGSFISNVAYLIEDEILMKMHAFIESESWNPDVLACDGLQIRRKDIVTLDESLLQRCSVYVLEKTTIKVNIREKPMVCDPEWLTKHGLELDEEDEDVDMDEVEKEKGELFLQPVFPDDSESDELAKAAIIERSDAAIARFVIDQWGYRFYVDGKTWYFFKEHTWVSDEDGHELTHILMSELYPLLDKQCSWRNPKKDEELCKALLELNVKVNSSGGCRNIREACRVYLAQKNTKEFLKRLDGNLYMLAFRNGVYDLKGHEFRRGMPDDHISMQINYDFVEYEKNHPVQVELRKIIKQILPDKEKRFYIMKFLSTCLAGCSLEETLILHGGGANGTSFLTALLEICLCVYATSWSTSILTQDFDVCSPNPELASGEKKRFINIQEGRKGKTLNMETLKKLTGGDFVRARKLFENGAKFILHALMVLSVNDLPMVTEMDRGTWRRIRLTDFTSTFSEDPNEINLEKHIYEKDGKLKLRHEEFAPHFMAMMIEYYKLYEEEGLDAPDSVLGETAAFRKSQNIYAQFVEEDVCDKWAAKNHINGAEKKGLKKHLETIPNVKYEESLRVVYQGKSKVSNGYHGITINSFQPDASAMDQSA</sequence>
<evidence type="ECO:0000259" key="4">
    <source>
        <dbReference type="PROSITE" id="PS51206"/>
    </source>
</evidence>
<reference evidence="5" key="1">
    <citation type="submission" date="2020-05" db="EMBL/GenBank/DDBJ databases">
        <title>Phylogenomic resolution of chytrid fungi.</title>
        <authorList>
            <person name="Stajich J.E."/>
            <person name="Amses K."/>
            <person name="Simmons R."/>
            <person name="Seto K."/>
            <person name="Myers J."/>
            <person name="Bonds A."/>
            <person name="Quandt C.A."/>
            <person name="Barry K."/>
            <person name="Liu P."/>
            <person name="Grigoriev I."/>
            <person name="Longcore J.E."/>
            <person name="James T.Y."/>
        </authorList>
    </citation>
    <scope>NUCLEOTIDE SEQUENCE</scope>
    <source>
        <strain evidence="5">JEL0318</strain>
    </source>
</reference>
<proteinExistence type="predicted"/>
<dbReference type="AlphaFoldDB" id="A0AAD5SBQ6"/>
<dbReference type="EMBL" id="JADGJD010000377">
    <property type="protein sequence ID" value="KAJ3051604.1"/>
    <property type="molecule type" value="Genomic_DNA"/>
</dbReference>
<name>A0AAD5SBQ6_9FUNG</name>
<dbReference type="PANTHER" id="PTHR35372:SF2">
    <property type="entry name" value="SF3 HELICASE DOMAIN-CONTAINING PROTEIN"/>
    <property type="match status" value="1"/>
</dbReference>
<accession>A0AAD5SBQ6</accession>
<organism evidence="5 6">
    <name type="scientific">Rhizophlyctis rosea</name>
    <dbReference type="NCBI Taxonomy" id="64517"/>
    <lineage>
        <taxon>Eukaryota</taxon>
        <taxon>Fungi</taxon>
        <taxon>Fungi incertae sedis</taxon>
        <taxon>Chytridiomycota</taxon>
        <taxon>Chytridiomycota incertae sedis</taxon>
        <taxon>Chytridiomycetes</taxon>
        <taxon>Rhizophlyctidales</taxon>
        <taxon>Rhizophlyctidaceae</taxon>
        <taxon>Rhizophlyctis</taxon>
    </lineage>
</organism>
<keyword evidence="3" id="KW-0067">ATP-binding</keyword>
<dbReference type="GO" id="GO:0005524">
    <property type="term" value="F:ATP binding"/>
    <property type="evidence" value="ECO:0007669"/>
    <property type="project" value="UniProtKB-KW"/>
</dbReference>
<evidence type="ECO:0000313" key="5">
    <source>
        <dbReference type="EMBL" id="KAJ3051604.1"/>
    </source>
</evidence>
<dbReference type="GO" id="GO:0016787">
    <property type="term" value="F:hydrolase activity"/>
    <property type="evidence" value="ECO:0007669"/>
    <property type="project" value="UniProtKB-KW"/>
</dbReference>
<gene>
    <name evidence="5" type="ORF">HK097_007366</name>
</gene>
<dbReference type="PANTHER" id="PTHR35372">
    <property type="entry name" value="ATP BINDING PROTEIN-RELATED"/>
    <property type="match status" value="1"/>
</dbReference>
<dbReference type="InterPro" id="IPR027417">
    <property type="entry name" value="P-loop_NTPase"/>
</dbReference>
<dbReference type="Pfam" id="PF08706">
    <property type="entry name" value="D5_N"/>
    <property type="match status" value="1"/>
</dbReference>
<dbReference type="PROSITE" id="PS51206">
    <property type="entry name" value="SF3_HELICASE_1"/>
    <property type="match status" value="1"/>
</dbReference>